<accession>X1FPE5</accession>
<organism evidence="1">
    <name type="scientific">marine sediment metagenome</name>
    <dbReference type="NCBI Taxonomy" id="412755"/>
    <lineage>
        <taxon>unclassified sequences</taxon>
        <taxon>metagenomes</taxon>
        <taxon>ecological metagenomes</taxon>
    </lineage>
</organism>
<dbReference type="EMBL" id="BARU01014580">
    <property type="protein sequence ID" value="GAH34385.1"/>
    <property type="molecule type" value="Genomic_DNA"/>
</dbReference>
<proteinExistence type="predicted"/>
<evidence type="ECO:0000313" key="1">
    <source>
        <dbReference type="EMBL" id="GAH34385.1"/>
    </source>
</evidence>
<name>X1FPE5_9ZZZZ</name>
<protein>
    <submittedName>
        <fullName evidence="1">Uncharacterized protein</fullName>
    </submittedName>
</protein>
<dbReference type="AlphaFoldDB" id="X1FPE5"/>
<gene>
    <name evidence="1" type="ORF">S03H2_25641</name>
</gene>
<feature type="non-terminal residue" evidence="1">
    <location>
        <position position="148"/>
    </location>
</feature>
<reference evidence="1" key="1">
    <citation type="journal article" date="2014" name="Front. Microbiol.">
        <title>High frequency of phylogenetically diverse reductive dehalogenase-homologous genes in deep subseafloor sedimentary metagenomes.</title>
        <authorList>
            <person name="Kawai M."/>
            <person name="Futagami T."/>
            <person name="Toyoda A."/>
            <person name="Takaki Y."/>
            <person name="Nishi S."/>
            <person name="Hori S."/>
            <person name="Arai W."/>
            <person name="Tsubouchi T."/>
            <person name="Morono Y."/>
            <person name="Uchiyama I."/>
            <person name="Ito T."/>
            <person name="Fujiyama A."/>
            <person name="Inagaki F."/>
            <person name="Takami H."/>
        </authorList>
    </citation>
    <scope>NUCLEOTIDE SEQUENCE</scope>
    <source>
        <strain evidence="1">Expedition CK06-06</strain>
    </source>
</reference>
<sequence length="148" mass="16672">YPKSGSTYNDTQIIYDVSARELVSKKTLIGENYSAYGSFEKDLSGLSPDERKQYGFSFVPLIGLADGHVKEQKIISYQDGTSNYTSQIVHPPTVLKEKVRNKRVQEIVLLVEKYTDEDILFSISLANEANENFLYNYTITGDGSKGIR</sequence>
<comment type="caution">
    <text evidence="1">The sequence shown here is derived from an EMBL/GenBank/DDBJ whole genome shotgun (WGS) entry which is preliminary data.</text>
</comment>
<feature type="non-terminal residue" evidence="1">
    <location>
        <position position="1"/>
    </location>
</feature>